<dbReference type="InterPro" id="IPR050166">
    <property type="entry name" value="ABC_transporter_ATP-bind"/>
</dbReference>
<reference evidence="5 6" key="1">
    <citation type="submission" date="2022-01" db="EMBL/GenBank/DDBJ databases">
        <title>Dethiosulfovibrio faecalis sp. nov., a novel proteolytic, non-sulfur-reducing bacterium isolated from a marine aquaculture solid waste bioreactor.</title>
        <authorList>
            <person name="Grabowski S."/>
            <person name="Apolinario E."/>
            <person name="Schneider N."/>
            <person name="Marshall C.W."/>
            <person name="Sowers K.R."/>
        </authorList>
    </citation>
    <scope>NUCLEOTIDE SEQUENCE [LARGE SCALE GENOMIC DNA]</scope>
    <source>
        <strain evidence="5 6">DSM 12537</strain>
    </source>
</reference>
<gene>
    <name evidence="5" type="ORF">L2W38_10805</name>
</gene>
<feature type="domain" description="ABC transporter" evidence="4">
    <location>
        <begin position="4"/>
        <end position="228"/>
    </location>
</feature>
<dbReference type="PANTHER" id="PTHR42788:SF2">
    <property type="entry name" value="ABC TRANSPORTER ATP-BINDING PROTEIN"/>
    <property type="match status" value="1"/>
</dbReference>
<protein>
    <submittedName>
        <fullName evidence="5">ABC transporter ATP-binding protein</fullName>
    </submittedName>
</protein>
<keyword evidence="3 5" id="KW-0067">ATP-binding</keyword>
<proteinExistence type="predicted"/>
<accession>A0ABS9EQ43</accession>
<dbReference type="PANTHER" id="PTHR42788">
    <property type="entry name" value="TAURINE IMPORT ATP-BINDING PROTEIN-RELATED"/>
    <property type="match status" value="1"/>
</dbReference>
<dbReference type="InterPro" id="IPR027417">
    <property type="entry name" value="P-loop_NTPase"/>
</dbReference>
<dbReference type="SMART" id="SM00382">
    <property type="entry name" value="AAA"/>
    <property type="match status" value="1"/>
</dbReference>
<keyword evidence="1" id="KW-0813">Transport</keyword>
<dbReference type="Proteomes" id="UP001200430">
    <property type="component" value="Unassembled WGS sequence"/>
</dbReference>
<dbReference type="InterPro" id="IPR003593">
    <property type="entry name" value="AAA+_ATPase"/>
</dbReference>
<keyword evidence="6" id="KW-1185">Reference proteome</keyword>
<comment type="caution">
    <text evidence="5">The sequence shown here is derived from an EMBL/GenBank/DDBJ whole genome shotgun (WGS) entry which is preliminary data.</text>
</comment>
<keyword evidence="2" id="KW-0547">Nucleotide-binding</keyword>
<evidence type="ECO:0000256" key="1">
    <source>
        <dbReference type="ARBA" id="ARBA00022448"/>
    </source>
</evidence>
<dbReference type="InterPro" id="IPR003439">
    <property type="entry name" value="ABC_transporter-like_ATP-bd"/>
</dbReference>
<dbReference type="RefSeq" id="WP_236100004.1">
    <property type="nucleotide sequence ID" value="NZ_JAKGUD010000013.1"/>
</dbReference>
<evidence type="ECO:0000259" key="4">
    <source>
        <dbReference type="PROSITE" id="PS50893"/>
    </source>
</evidence>
<dbReference type="EMBL" id="JAKGUD010000013">
    <property type="protein sequence ID" value="MCF4143302.1"/>
    <property type="molecule type" value="Genomic_DNA"/>
</dbReference>
<dbReference type="GO" id="GO:0005524">
    <property type="term" value="F:ATP binding"/>
    <property type="evidence" value="ECO:0007669"/>
    <property type="project" value="UniProtKB-KW"/>
</dbReference>
<evidence type="ECO:0000313" key="6">
    <source>
        <dbReference type="Proteomes" id="UP001200430"/>
    </source>
</evidence>
<name>A0ABS9EQ43_9BACT</name>
<evidence type="ECO:0000256" key="2">
    <source>
        <dbReference type="ARBA" id="ARBA00022741"/>
    </source>
</evidence>
<evidence type="ECO:0000313" key="5">
    <source>
        <dbReference type="EMBL" id="MCF4143302.1"/>
    </source>
</evidence>
<dbReference type="Gene3D" id="3.40.50.300">
    <property type="entry name" value="P-loop containing nucleotide triphosphate hydrolases"/>
    <property type="match status" value="1"/>
</dbReference>
<evidence type="ECO:0000256" key="3">
    <source>
        <dbReference type="ARBA" id="ARBA00022840"/>
    </source>
</evidence>
<dbReference type="SUPFAM" id="SSF52540">
    <property type="entry name" value="P-loop containing nucleoside triphosphate hydrolases"/>
    <property type="match status" value="1"/>
</dbReference>
<dbReference type="PROSITE" id="PS50893">
    <property type="entry name" value="ABC_TRANSPORTER_2"/>
    <property type="match status" value="1"/>
</dbReference>
<sequence length="243" mass="26804">MTLLSVSKLRKSFEGLLVLSDLDLEVEPGEFVSLIGPSGCGKSTLFDLLTGSVSPDEGAITWNGAPVEDLSSLAAWMSQSDLLLPWLTLRENAMLPIRHPTEKDKKRGDSLLIRLGLRGFENYLPGKVSGGMRQRCALARTILFERELILLDEPLSALDALTRQGLQGMLVTLQKEFGKTIVMITHDVEEALVTSDRLVTLSQAPMKITGNYNLQGYKPRHRDDPYVVKLRGAIMDVLQGRAS</sequence>
<dbReference type="Pfam" id="PF00005">
    <property type="entry name" value="ABC_tran"/>
    <property type="match status" value="1"/>
</dbReference>
<organism evidence="5 6">
    <name type="scientific">Dethiosulfovibrio marinus</name>
    <dbReference type="NCBI Taxonomy" id="133532"/>
    <lineage>
        <taxon>Bacteria</taxon>
        <taxon>Thermotogati</taxon>
        <taxon>Synergistota</taxon>
        <taxon>Synergistia</taxon>
        <taxon>Synergistales</taxon>
        <taxon>Dethiosulfovibrionaceae</taxon>
        <taxon>Dethiosulfovibrio</taxon>
    </lineage>
</organism>